<organism evidence="8 9">
    <name type="scientific">Pseudoclavibacter chungangensis</name>
    <dbReference type="NCBI Taxonomy" id="587635"/>
    <lineage>
        <taxon>Bacteria</taxon>
        <taxon>Bacillati</taxon>
        <taxon>Actinomycetota</taxon>
        <taxon>Actinomycetes</taxon>
        <taxon>Micrococcales</taxon>
        <taxon>Microbacteriaceae</taxon>
        <taxon>Pseudoclavibacter</taxon>
    </lineage>
</organism>
<protein>
    <recommendedName>
        <fullName evidence="2">glycerophosphodiester phosphodiesterase</fullName>
        <ecNumber evidence="2">3.1.4.46</ecNumber>
    </recommendedName>
</protein>
<dbReference type="OrthoDB" id="9758957at2"/>
<dbReference type="GO" id="GO:0042597">
    <property type="term" value="C:periplasmic space"/>
    <property type="evidence" value="ECO:0007669"/>
    <property type="project" value="TreeGrafter"/>
</dbReference>
<comment type="similarity">
    <text evidence="1">Belongs to the glycerophosphoryl diester phosphodiesterase family.</text>
</comment>
<keyword evidence="4" id="KW-0319">Glycerol metabolism</keyword>
<dbReference type="GO" id="GO:0008889">
    <property type="term" value="F:glycerophosphodiester phosphodiesterase activity"/>
    <property type="evidence" value="ECO:0007669"/>
    <property type="project" value="UniProtKB-EC"/>
</dbReference>
<keyword evidence="9" id="KW-1185">Reference proteome</keyword>
<dbReference type="InterPro" id="IPR030395">
    <property type="entry name" value="GP_PDE_dom"/>
</dbReference>
<comment type="catalytic activity">
    <reaction evidence="6">
        <text>a sn-glycero-3-phosphodiester + H2O = an alcohol + sn-glycerol 3-phosphate + H(+)</text>
        <dbReference type="Rhea" id="RHEA:12969"/>
        <dbReference type="ChEBI" id="CHEBI:15377"/>
        <dbReference type="ChEBI" id="CHEBI:15378"/>
        <dbReference type="ChEBI" id="CHEBI:30879"/>
        <dbReference type="ChEBI" id="CHEBI:57597"/>
        <dbReference type="ChEBI" id="CHEBI:83408"/>
        <dbReference type="EC" id="3.1.4.46"/>
    </reaction>
</comment>
<evidence type="ECO:0000256" key="2">
    <source>
        <dbReference type="ARBA" id="ARBA00012247"/>
    </source>
</evidence>
<gene>
    <name evidence="8" type="ORF">F8O01_02510</name>
</gene>
<keyword evidence="5" id="KW-0378">Hydrolase</keyword>
<evidence type="ECO:0000313" key="9">
    <source>
        <dbReference type="Proteomes" id="UP000467240"/>
    </source>
</evidence>
<evidence type="ECO:0000259" key="7">
    <source>
        <dbReference type="PROSITE" id="PS51704"/>
    </source>
</evidence>
<feature type="domain" description="GP-PDE" evidence="7">
    <location>
        <begin position="26"/>
        <end position="336"/>
    </location>
</feature>
<evidence type="ECO:0000313" key="8">
    <source>
        <dbReference type="EMBL" id="KAB1662351.1"/>
    </source>
</evidence>
<dbReference type="PROSITE" id="PS51704">
    <property type="entry name" value="GP_PDE"/>
    <property type="match status" value="1"/>
</dbReference>
<name>A0A7J5C1L1_9MICO</name>
<keyword evidence="3" id="KW-0732">Signal</keyword>
<sequence length="339" mass="37591">MHVTLRGHPPFVRVVHTSRVSTHRPPHVIGHRGAPALRPEHSASGYRLAVEAGAEFVEPDVVPSRDGVLVVRHEPVLDETTDIAARPEFADRRGSFEVDGARIDGWFANDLDWDEIRTLRTRERLPRLRPGSAAHDNEDRVLRLRELVELLDEADGATGLVIELKHPSLAEELGLDLVEALERELEGRWDAPSMRGLVFESFEWDVLRRLRERGLPGRLVALVEGTDGTGPDARARDLELLDSLAPWADGVSVFHERLELGGAADDPTLVASTRGAHLVREAHERGLDVFTWTLRSEDEFLPASFAGRPDDYARAIAATGLDAVFADDPGRARQAFARD</sequence>
<dbReference type="Proteomes" id="UP000467240">
    <property type="component" value="Unassembled WGS sequence"/>
</dbReference>
<reference evidence="8 9" key="1">
    <citation type="submission" date="2019-09" db="EMBL/GenBank/DDBJ databases">
        <title>Phylogeny of genus Pseudoclavibacter and closely related genus.</title>
        <authorList>
            <person name="Li Y."/>
        </authorList>
    </citation>
    <scope>NUCLEOTIDE SEQUENCE [LARGE SCALE GENOMIC DNA]</scope>
    <source>
        <strain evidence="8 9">DSM 23821</strain>
    </source>
</reference>
<dbReference type="Gene3D" id="3.20.20.190">
    <property type="entry name" value="Phosphatidylinositol (PI) phosphodiesterase"/>
    <property type="match status" value="1"/>
</dbReference>
<dbReference type="GO" id="GO:0006629">
    <property type="term" value="P:lipid metabolic process"/>
    <property type="evidence" value="ECO:0007669"/>
    <property type="project" value="InterPro"/>
</dbReference>
<evidence type="ECO:0000256" key="1">
    <source>
        <dbReference type="ARBA" id="ARBA00007277"/>
    </source>
</evidence>
<dbReference type="EC" id="3.1.4.46" evidence="2"/>
<dbReference type="AlphaFoldDB" id="A0A7J5C1L1"/>
<dbReference type="PANTHER" id="PTHR43620:SF7">
    <property type="entry name" value="GLYCEROPHOSPHODIESTER PHOSPHODIESTERASE GDPD5-RELATED"/>
    <property type="match status" value="1"/>
</dbReference>
<evidence type="ECO:0000256" key="4">
    <source>
        <dbReference type="ARBA" id="ARBA00022798"/>
    </source>
</evidence>
<dbReference type="SUPFAM" id="SSF51695">
    <property type="entry name" value="PLC-like phosphodiesterases"/>
    <property type="match status" value="1"/>
</dbReference>
<dbReference type="EMBL" id="WBJZ01000002">
    <property type="protein sequence ID" value="KAB1662351.1"/>
    <property type="molecule type" value="Genomic_DNA"/>
</dbReference>
<dbReference type="Pfam" id="PF03009">
    <property type="entry name" value="GDPD"/>
    <property type="match status" value="1"/>
</dbReference>
<dbReference type="InterPro" id="IPR017946">
    <property type="entry name" value="PLC-like_Pdiesterase_TIM-brl"/>
</dbReference>
<comment type="caution">
    <text evidence="8">The sequence shown here is derived from an EMBL/GenBank/DDBJ whole genome shotgun (WGS) entry which is preliminary data.</text>
</comment>
<evidence type="ECO:0000256" key="5">
    <source>
        <dbReference type="ARBA" id="ARBA00022801"/>
    </source>
</evidence>
<dbReference type="GO" id="GO:0006071">
    <property type="term" value="P:glycerol metabolic process"/>
    <property type="evidence" value="ECO:0007669"/>
    <property type="project" value="UniProtKB-KW"/>
</dbReference>
<dbReference type="PANTHER" id="PTHR43620">
    <property type="entry name" value="GLYCEROPHOSPHORYL DIESTER PHOSPHODIESTERASE"/>
    <property type="match status" value="1"/>
</dbReference>
<proteinExistence type="inferred from homology"/>
<evidence type="ECO:0000256" key="3">
    <source>
        <dbReference type="ARBA" id="ARBA00022729"/>
    </source>
</evidence>
<accession>A0A7J5C1L1</accession>
<evidence type="ECO:0000256" key="6">
    <source>
        <dbReference type="ARBA" id="ARBA00047512"/>
    </source>
</evidence>